<reference evidence="1 2" key="1">
    <citation type="submission" date="2020-08" db="EMBL/GenBank/DDBJ databases">
        <title>Sequencing the genomes of 1000 actinobacteria strains.</title>
        <authorList>
            <person name="Klenk H.-P."/>
        </authorList>
    </citation>
    <scope>NUCLEOTIDE SEQUENCE [LARGE SCALE GENOMIC DNA]</scope>
    <source>
        <strain evidence="1 2">DSM 43036</strain>
    </source>
</reference>
<dbReference type="GeneID" id="300290981"/>
<evidence type="ECO:0000313" key="1">
    <source>
        <dbReference type="EMBL" id="MBB5110545.1"/>
    </source>
</evidence>
<comment type="caution">
    <text evidence="1">The sequence shown here is derived from an EMBL/GenBank/DDBJ whole genome shotgun (WGS) entry which is preliminary data.</text>
</comment>
<gene>
    <name evidence="1" type="ORF">FHU28_000384</name>
</gene>
<dbReference type="EMBL" id="JACHJC010000001">
    <property type="protein sequence ID" value="MBB5110545.1"/>
    <property type="molecule type" value="Genomic_DNA"/>
</dbReference>
<evidence type="ECO:0000313" key="2">
    <source>
        <dbReference type="Proteomes" id="UP000618986"/>
    </source>
</evidence>
<dbReference type="Proteomes" id="UP000618986">
    <property type="component" value="Unassembled WGS sequence"/>
</dbReference>
<keyword evidence="2" id="KW-1185">Reference proteome</keyword>
<accession>A0ABR6M5A5</accession>
<protein>
    <submittedName>
        <fullName evidence="1">Uncharacterized protein</fullName>
    </submittedName>
</protein>
<name>A0ABR6M5A5_MICEC</name>
<organism evidence="1 2">
    <name type="scientific">Micromonospora echinospora</name>
    <name type="common">Micromonospora purpurea</name>
    <dbReference type="NCBI Taxonomy" id="1877"/>
    <lineage>
        <taxon>Bacteria</taxon>
        <taxon>Bacillati</taxon>
        <taxon>Actinomycetota</taxon>
        <taxon>Actinomycetes</taxon>
        <taxon>Micromonosporales</taxon>
        <taxon>Micromonosporaceae</taxon>
        <taxon>Micromonospora</taxon>
    </lineage>
</organism>
<dbReference type="RefSeq" id="WP_184680286.1">
    <property type="nucleotide sequence ID" value="NZ_JACHJC010000001.1"/>
</dbReference>
<sequence>MAGLHMTANVHVKPETELSFSLYPTQGRVAVQIGGVGGDVTLFLPGSEIDRLAGVLADARESLSAVTAA</sequence>
<proteinExistence type="predicted"/>